<gene>
    <name evidence="1" type="ORF">KP509_07G073100</name>
</gene>
<dbReference type="Proteomes" id="UP000825935">
    <property type="component" value="Chromosome 7"/>
</dbReference>
<dbReference type="PANTHER" id="PTHR33675:SF1">
    <property type="entry name" value="HOLOCARBOXYLASE SYNTHETASE"/>
    <property type="match status" value="1"/>
</dbReference>
<sequence length="118" mass="13618">MRKRRPEGRGMEDVEISLHTSFCAAANSVSHLYTQAQNQNKIAFQAGQRYALEKLWDWMQKHQQQYGISPSSVDISNYVKMEMESLSQMEMSILQVQNHVVHSQQQMACSNVFNRHSG</sequence>
<comment type="caution">
    <text evidence="1">The sequence shown here is derived from an EMBL/GenBank/DDBJ whole genome shotgun (WGS) entry which is preliminary data.</text>
</comment>
<name>A0A8T2UMK3_CERRI</name>
<dbReference type="AlphaFoldDB" id="A0A8T2UMK3"/>
<dbReference type="OrthoDB" id="755598at2759"/>
<dbReference type="PANTHER" id="PTHR33675">
    <property type="entry name" value="NUCLEAR RECEPTOR FAMILY 2 GROUP C PROTEIN"/>
    <property type="match status" value="1"/>
</dbReference>
<reference evidence="1" key="1">
    <citation type="submission" date="2021-08" db="EMBL/GenBank/DDBJ databases">
        <title>WGS assembly of Ceratopteris richardii.</title>
        <authorList>
            <person name="Marchant D.B."/>
            <person name="Chen G."/>
            <person name="Jenkins J."/>
            <person name="Shu S."/>
            <person name="Leebens-Mack J."/>
            <person name="Grimwood J."/>
            <person name="Schmutz J."/>
            <person name="Soltis P."/>
            <person name="Soltis D."/>
            <person name="Chen Z.-H."/>
        </authorList>
    </citation>
    <scope>NUCLEOTIDE SEQUENCE</scope>
    <source>
        <strain evidence="1">Whitten #5841</strain>
        <tissue evidence="1">Leaf</tissue>
    </source>
</reference>
<evidence type="ECO:0000313" key="2">
    <source>
        <dbReference type="Proteomes" id="UP000825935"/>
    </source>
</evidence>
<keyword evidence="2" id="KW-1185">Reference proteome</keyword>
<evidence type="ECO:0000313" key="1">
    <source>
        <dbReference type="EMBL" id="KAH7433519.1"/>
    </source>
</evidence>
<proteinExistence type="predicted"/>
<protein>
    <submittedName>
        <fullName evidence="1">Uncharacterized protein</fullName>
    </submittedName>
</protein>
<dbReference type="OMA" id="QMEMSIL"/>
<accession>A0A8T2UMK3</accession>
<organism evidence="1 2">
    <name type="scientific">Ceratopteris richardii</name>
    <name type="common">Triangle waterfern</name>
    <dbReference type="NCBI Taxonomy" id="49495"/>
    <lineage>
        <taxon>Eukaryota</taxon>
        <taxon>Viridiplantae</taxon>
        <taxon>Streptophyta</taxon>
        <taxon>Embryophyta</taxon>
        <taxon>Tracheophyta</taxon>
        <taxon>Polypodiopsida</taxon>
        <taxon>Polypodiidae</taxon>
        <taxon>Polypodiales</taxon>
        <taxon>Pteridineae</taxon>
        <taxon>Pteridaceae</taxon>
        <taxon>Parkerioideae</taxon>
        <taxon>Ceratopteris</taxon>
    </lineage>
</organism>
<dbReference type="EMBL" id="CM035412">
    <property type="protein sequence ID" value="KAH7433519.1"/>
    <property type="molecule type" value="Genomic_DNA"/>
</dbReference>